<dbReference type="Pfam" id="PF02311">
    <property type="entry name" value="AraC_binding"/>
    <property type="match status" value="1"/>
</dbReference>
<protein>
    <submittedName>
        <fullName evidence="5">AraC-like DNA-binding protein</fullName>
    </submittedName>
</protein>
<name>A0ABU1TGH9_9SPHI</name>
<dbReference type="Gene3D" id="1.10.10.60">
    <property type="entry name" value="Homeodomain-like"/>
    <property type="match status" value="2"/>
</dbReference>
<evidence type="ECO:0000259" key="4">
    <source>
        <dbReference type="PROSITE" id="PS01124"/>
    </source>
</evidence>
<dbReference type="Pfam" id="PF12833">
    <property type="entry name" value="HTH_18"/>
    <property type="match status" value="1"/>
</dbReference>
<comment type="caution">
    <text evidence="5">The sequence shown here is derived from an EMBL/GenBank/DDBJ whole genome shotgun (WGS) entry which is preliminary data.</text>
</comment>
<organism evidence="5 6">
    <name type="scientific">Mucilaginibacter pocheonensis</name>
    <dbReference type="NCBI Taxonomy" id="398050"/>
    <lineage>
        <taxon>Bacteria</taxon>
        <taxon>Pseudomonadati</taxon>
        <taxon>Bacteroidota</taxon>
        <taxon>Sphingobacteriia</taxon>
        <taxon>Sphingobacteriales</taxon>
        <taxon>Sphingobacteriaceae</taxon>
        <taxon>Mucilaginibacter</taxon>
    </lineage>
</organism>
<dbReference type="InterPro" id="IPR003313">
    <property type="entry name" value="AraC-bd"/>
</dbReference>
<dbReference type="InterPro" id="IPR018062">
    <property type="entry name" value="HTH_AraC-typ_CS"/>
</dbReference>
<evidence type="ECO:0000256" key="1">
    <source>
        <dbReference type="ARBA" id="ARBA00023015"/>
    </source>
</evidence>
<evidence type="ECO:0000256" key="2">
    <source>
        <dbReference type="ARBA" id="ARBA00023125"/>
    </source>
</evidence>
<dbReference type="PROSITE" id="PS00041">
    <property type="entry name" value="HTH_ARAC_FAMILY_1"/>
    <property type="match status" value="1"/>
</dbReference>
<evidence type="ECO:0000313" key="5">
    <source>
        <dbReference type="EMBL" id="MDR6944423.1"/>
    </source>
</evidence>
<accession>A0ABU1TGH9</accession>
<dbReference type="InterPro" id="IPR014710">
    <property type="entry name" value="RmlC-like_jellyroll"/>
</dbReference>
<dbReference type="PANTHER" id="PTHR43280:SF27">
    <property type="entry name" value="TRANSCRIPTIONAL REGULATOR MTLR"/>
    <property type="match status" value="1"/>
</dbReference>
<dbReference type="PROSITE" id="PS01124">
    <property type="entry name" value="HTH_ARAC_FAMILY_2"/>
    <property type="match status" value="1"/>
</dbReference>
<dbReference type="RefSeq" id="WP_310100446.1">
    <property type="nucleotide sequence ID" value="NZ_JAVDUU010000004.1"/>
</dbReference>
<keyword evidence="3" id="KW-0804">Transcription</keyword>
<keyword evidence="1" id="KW-0805">Transcription regulation</keyword>
<evidence type="ECO:0000256" key="3">
    <source>
        <dbReference type="ARBA" id="ARBA00023163"/>
    </source>
</evidence>
<proteinExistence type="predicted"/>
<dbReference type="InterPro" id="IPR009057">
    <property type="entry name" value="Homeodomain-like_sf"/>
</dbReference>
<dbReference type="Gene3D" id="2.60.120.10">
    <property type="entry name" value="Jelly Rolls"/>
    <property type="match status" value="1"/>
</dbReference>
<dbReference type="PANTHER" id="PTHR43280">
    <property type="entry name" value="ARAC-FAMILY TRANSCRIPTIONAL REGULATOR"/>
    <property type="match status" value="1"/>
</dbReference>
<keyword evidence="6" id="KW-1185">Reference proteome</keyword>
<feature type="domain" description="HTH araC/xylS-type" evidence="4">
    <location>
        <begin position="190"/>
        <end position="288"/>
    </location>
</feature>
<sequence length="297" mass="34589">MNLDNFITADSTYHLSEGHYYHALNNYHEHPEMEFLYIKEGLGSLLINNTVHEVQSGQLIIVGRNVPHMFKFEKHTYQNPLMKQGQVNLPLKLLTLHFDPEVTGRSFLRLPENALFNQLAEQAAKGIMMYGDTRKLIIDTMYSIPNAPAHRQLLLILELLTEAALSTEKSFLSDAPKNITQTIEDEKRLTKVYLYTLNNFKRTIKLKEIADIVYMVPNAFCRFFKLRTNKSYFEFLMEIRIKQACKLLKEEDYSVVIVCYESGFSNLSNFNRHFKQITGKTPLEYRKSAHFDIAQSF</sequence>
<dbReference type="SUPFAM" id="SSF46689">
    <property type="entry name" value="Homeodomain-like"/>
    <property type="match status" value="1"/>
</dbReference>
<dbReference type="InterPro" id="IPR011051">
    <property type="entry name" value="RmlC_Cupin_sf"/>
</dbReference>
<dbReference type="InterPro" id="IPR018060">
    <property type="entry name" value="HTH_AraC"/>
</dbReference>
<keyword evidence="2" id="KW-0238">DNA-binding</keyword>
<gene>
    <name evidence="5" type="ORF">J2W55_004283</name>
</gene>
<dbReference type="Proteomes" id="UP001247620">
    <property type="component" value="Unassembled WGS sequence"/>
</dbReference>
<dbReference type="SMART" id="SM00342">
    <property type="entry name" value="HTH_ARAC"/>
    <property type="match status" value="1"/>
</dbReference>
<dbReference type="EMBL" id="JAVDUU010000004">
    <property type="protein sequence ID" value="MDR6944423.1"/>
    <property type="molecule type" value="Genomic_DNA"/>
</dbReference>
<dbReference type="SUPFAM" id="SSF51182">
    <property type="entry name" value="RmlC-like cupins"/>
    <property type="match status" value="1"/>
</dbReference>
<reference evidence="5 6" key="1">
    <citation type="submission" date="2023-07" db="EMBL/GenBank/DDBJ databases">
        <title>Sorghum-associated microbial communities from plants grown in Nebraska, USA.</title>
        <authorList>
            <person name="Schachtman D."/>
        </authorList>
    </citation>
    <scope>NUCLEOTIDE SEQUENCE [LARGE SCALE GENOMIC DNA]</scope>
    <source>
        <strain evidence="5 6">3262</strain>
    </source>
</reference>
<evidence type="ECO:0000313" key="6">
    <source>
        <dbReference type="Proteomes" id="UP001247620"/>
    </source>
</evidence>